<keyword evidence="2" id="KW-1015">Disulfide bond</keyword>
<organism evidence="4 5">
    <name type="scientific">Gossypium barbadense</name>
    <name type="common">Sea Island cotton</name>
    <name type="synonym">Hibiscus barbadensis</name>
    <dbReference type="NCBI Taxonomy" id="3634"/>
    <lineage>
        <taxon>Eukaryota</taxon>
        <taxon>Viridiplantae</taxon>
        <taxon>Streptophyta</taxon>
        <taxon>Embryophyta</taxon>
        <taxon>Tracheophyta</taxon>
        <taxon>Spermatophyta</taxon>
        <taxon>Magnoliopsida</taxon>
        <taxon>eudicotyledons</taxon>
        <taxon>Gunneridae</taxon>
        <taxon>Pentapetalae</taxon>
        <taxon>rosids</taxon>
        <taxon>malvids</taxon>
        <taxon>Malvales</taxon>
        <taxon>Malvaceae</taxon>
        <taxon>Malvoideae</taxon>
        <taxon>Gossypium</taxon>
    </lineage>
</organism>
<dbReference type="EMBL" id="KZ663231">
    <property type="protein sequence ID" value="PPS14697.1"/>
    <property type="molecule type" value="Genomic_DNA"/>
</dbReference>
<dbReference type="Pfam" id="PF01190">
    <property type="entry name" value="Pollen_Ole_e_1"/>
    <property type="match status" value="1"/>
</dbReference>
<evidence type="ECO:0000313" key="4">
    <source>
        <dbReference type="EMBL" id="PPS14697.1"/>
    </source>
</evidence>
<evidence type="ECO:0000256" key="2">
    <source>
        <dbReference type="ARBA" id="ARBA00023157"/>
    </source>
</evidence>
<protein>
    <submittedName>
        <fullName evidence="4">Uncharacterized protein</fullName>
    </submittedName>
</protein>
<keyword evidence="3" id="KW-0732">Signal</keyword>
<reference evidence="4 5" key="1">
    <citation type="submission" date="2015-01" db="EMBL/GenBank/DDBJ databases">
        <title>Genome of allotetraploid Gossypium barbadense reveals genomic plasticity and fiber elongation in cotton evolution.</title>
        <authorList>
            <person name="Chen X."/>
            <person name="Liu X."/>
            <person name="Zhao B."/>
            <person name="Zheng H."/>
            <person name="Hu Y."/>
            <person name="Lu G."/>
            <person name="Yang C."/>
            <person name="Chen J."/>
            <person name="Shan C."/>
            <person name="Zhang L."/>
            <person name="Zhou Y."/>
            <person name="Wang L."/>
            <person name="Guo W."/>
            <person name="Bai Y."/>
            <person name="Ruan J."/>
            <person name="Shangguan X."/>
            <person name="Mao Y."/>
            <person name="Jiang J."/>
            <person name="Zhu Y."/>
            <person name="Lei J."/>
            <person name="Kang H."/>
            <person name="Chen S."/>
            <person name="He X."/>
            <person name="Wang R."/>
            <person name="Wang Y."/>
            <person name="Chen J."/>
            <person name="Wang L."/>
            <person name="Yu S."/>
            <person name="Wang B."/>
            <person name="Wei J."/>
            <person name="Song S."/>
            <person name="Lu X."/>
            <person name="Gao Z."/>
            <person name="Gu W."/>
            <person name="Deng X."/>
            <person name="Ma D."/>
            <person name="Wang S."/>
            <person name="Liang W."/>
            <person name="Fang L."/>
            <person name="Cai C."/>
            <person name="Zhu X."/>
            <person name="Zhou B."/>
            <person name="Zhang Y."/>
            <person name="Chen Z."/>
            <person name="Xu S."/>
            <person name="Zhu R."/>
            <person name="Wang S."/>
            <person name="Zhang T."/>
            <person name="Zhao G."/>
        </authorList>
    </citation>
    <scope>NUCLEOTIDE SEQUENCE [LARGE SCALE GENOMIC DNA]</scope>
    <source>
        <strain evidence="5">cv. Xinhai21</strain>
        <tissue evidence="4">Leaf</tissue>
    </source>
</reference>
<dbReference type="Proteomes" id="UP000239757">
    <property type="component" value="Unassembled WGS sequence"/>
</dbReference>
<sequence length="180" mass="19862">MAKLLLFIALFVVPCLVSATRMVKNPLVVQGQVYCDHCRAGFETPKTRNMADLFLFVCARVVLCRGSGDLMFRAKVKVVCSNRKTGDVVYEKEGHTDSTGQYKIAVSEDHLDEICDAVLVKSSQPECAEMSSGRERARVVLTNFNGISSNTRFANAMGFMANKAEAGCAEVMKVYQEEDD</sequence>
<accession>A0A2P5YGG7</accession>
<gene>
    <name evidence="4" type="ORF">GOBAR_AA05866</name>
</gene>
<feature type="chain" id="PRO_5015178148" evidence="3">
    <location>
        <begin position="20"/>
        <end position="180"/>
    </location>
</feature>
<name>A0A2P5YGG7_GOSBA</name>
<dbReference type="PANTHER" id="PTHR31614">
    <property type="entry name" value="PROTEIN DOWNSTREAM OF FLC-RELATED"/>
    <property type="match status" value="1"/>
</dbReference>
<evidence type="ECO:0000256" key="1">
    <source>
        <dbReference type="ARBA" id="ARBA00010049"/>
    </source>
</evidence>
<evidence type="ECO:0000313" key="5">
    <source>
        <dbReference type="Proteomes" id="UP000239757"/>
    </source>
</evidence>
<dbReference type="PANTHER" id="PTHR31614:SF5">
    <property type="entry name" value="ALLERGEN-LIKE PROTEIN BRSN20"/>
    <property type="match status" value="1"/>
</dbReference>
<dbReference type="InterPro" id="IPR006041">
    <property type="entry name" value="Pollen_Ole_e1_allergen"/>
</dbReference>
<evidence type="ECO:0000256" key="3">
    <source>
        <dbReference type="SAM" id="SignalP"/>
    </source>
</evidence>
<proteinExistence type="inferred from homology"/>
<comment type="similarity">
    <text evidence="1">Belongs to the Ole e I family.</text>
</comment>
<feature type="signal peptide" evidence="3">
    <location>
        <begin position="1"/>
        <end position="19"/>
    </location>
</feature>
<dbReference type="AlphaFoldDB" id="A0A2P5YGG7"/>
<dbReference type="OrthoDB" id="1896520at2759"/>